<protein>
    <submittedName>
        <fullName evidence="1">Phosphoglycolate phosphatase</fullName>
    </submittedName>
</protein>
<dbReference type="AlphaFoldDB" id="A0A1Q8QG49"/>
<dbReference type="InterPro" id="IPR036412">
    <property type="entry name" value="HAD-like_sf"/>
</dbReference>
<comment type="caution">
    <text evidence="1">The sequence shown here is derived from an EMBL/GenBank/DDBJ whole genome shotgun (WGS) entry which is preliminary data.</text>
</comment>
<dbReference type="Gene3D" id="3.40.50.1000">
    <property type="entry name" value="HAD superfamily/HAD-like"/>
    <property type="match status" value="1"/>
</dbReference>
<dbReference type="GO" id="GO:0005829">
    <property type="term" value="C:cytosol"/>
    <property type="evidence" value="ECO:0007669"/>
    <property type="project" value="TreeGrafter"/>
</dbReference>
<dbReference type="SFLD" id="SFLDG01129">
    <property type="entry name" value="C1.5:_HAD__Beta-PGM__Phosphata"/>
    <property type="match status" value="1"/>
</dbReference>
<reference evidence="1 2" key="1">
    <citation type="submission" date="2016-09" db="EMBL/GenBank/DDBJ databases">
        <title>Complete genome of Desulfosporosinus sp. OL.</title>
        <authorList>
            <person name="Mardanov A."/>
            <person name="Beletsky A."/>
            <person name="Panova A."/>
            <person name="Karnachuk O."/>
            <person name="Ravin N."/>
        </authorList>
    </citation>
    <scope>NUCLEOTIDE SEQUENCE [LARGE SCALE GENOMIC DNA]</scope>
    <source>
        <strain evidence="1 2">OL</strain>
    </source>
</reference>
<dbReference type="Pfam" id="PF13419">
    <property type="entry name" value="HAD_2"/>
    <property type="match status" value="1"/>
</dbReference>
<dbReference type="SUPFAM" id="SSF56784">
    <property type="entry name" value="HAD-like"/>
    <property type="match status" value="1"/>
</dbReference>
<dbReference type="Proteomes" id="UP000186102">
    <property type="component" value="Unassembled WGS sequence"/>
</dbReference>
<keyword evidence="2" id="KW-1185">Reference proteome</keyword>
<dbReference type="InterPro" id="IPR023214">
    <property type="entry name" value="HAD_sf"/>
</dbReference>
<evidence type="ECO:0000313" key="2">
    <source>
        <dbReference type="Proteomes" id="UP000186102"/>
    </source>
</evidence>
<evidence type="ECO:0000313" key="1">
    <source>
        <dbReference type="EMBL" id="OLN26323.1"/>
    </source>
</evidence>
<name>A0A1Q8QG49_9FIRM</name>
<dbReference type="RefSeq" id="WP_075367279.1">
    <property type="nucleotide sequence ID" value="NZ_MLBF01000080.1"/>
</dbReference>
<dbReference type="NCBIfam" id="TIGR01549">
    <property type="entry name" value="HAD-SF-IA-v1"/>
    <property type="match status" value="1"/>
</dbReference>
<dbReference type="Gene3D" id="1.10.150.240">
    <property type="entry name" value="Putative phosphatase, domain 2"/>
    <property type="match status" value="1"/>
</dbReference>
<dbReference type="InterPro" id="IPR041492">
    <property type="entry name" value="HAD_2"/>
</dbReference>
<dbReference type="InterPro" id="IPR050155">
    <property type="entry name" value="HAD-like_hydrolase_sf"/>
</dbReference>
<dbReference type="PANTHER" id="PTHR43434">
    <property type="entry name" value="PHOSPHOGLYCOLATE PHOSPHATASE"/>
    <property type="match status" value="1"/>
</dbReference>
<organism evidence="1 2">
    <name type="scientific">Desulfosporosinus metallidurans</name>
    <dbReference type="NCBI Taxonomy" id="1888891"/>
    <lineage>
        <taxon>Bacteria</taxon>
        <taxon>Bacillati</taxon>
        <taxon>Bacillota</taxon>
        <taxon>Clostridia</taxon>
        <taxon>Eubacteriales</taxon>
        <taxon>Desulfitobacteriaceae</taxon>
        <taxon>Desulfosporosinus</taxon>
    </lineage>
</organism>
<accession>A0A1Q8QG49</accession>
<dbReference type="GO" id="GO:0008967">
    <property type="term" value="F:phosphoglycolate phosphatase activity"/>
    <property type="evidence" value="ECO:0007669"/>
    <property type="project" value="TreeGrafter"/>
</dbReference>
<dbReference type="OrthoDB" id="9807630at2"/>
<gene>
    <name evidence="1" type="ORF">DSOL_5039</name>
</gene>
<dbReference type="SFLD" id="SFLDS00003">
    <property type="entry name" value="Haloacid_Dehalogenase"/>
    <property type="match status" value="1"/>
</dbReference>
<proteinExistence type="predicted"/>
<dbReference type="InterPro" id="IPR023198">
    <property type="entry name" value="PGP-like_dom2"/>
</dbReference>
<dbReference type="InterPro" id="IPR006439">
    <property type="entry name" value="HAD-SF_hydro_IA"/>
</dbReference>
<dbReference type="GO" id="GO:0006281">
    <property type="term" value="P:DNA repair"/>
    <property type="evidence" value="ECO:0007669"/>
    <property type="project" value="TreeGrafter"/>
</dbReference>
<dbReference type="PANTHER" id="PTHR43434:SF1">
    <property type="entry name" value="PHOSPHOGLYCOLATE PHOSPHATASE"/>
    <property type="match status" value="1"/>
</dbReference>
<dbReference type="STRING" id="1888891.DSOL_5039"/>
<dbReference type="EMBL" id="MLBF01000080">
    <property type="protein sequence ID" value="OLN26323.1"/>
    <property type="molecule type" value="Genomic_DNA"/>
</dbReference>
<sequence>MALVMFDYDGVIVDSLEVFTSRFTQACRENGFMEVNAPKDVIGLFEGNVYETMMCRGVDESTIDNILKRYEVLQGEQLADLELFKGIGEALQRISEKHHIYVITSNLSSATIQILNQNGIECFKDVVGAEKEKSKIKKIQNTMSLYPGTTAYYIGDTKGDMIEGKDAGTQTIGVTWGWHSSQKLQEGSPDFLFDTPEKLADFLDKVG</sequence>